<proteinExistence type="predicted"/>
<dbReference type="Proteomes" id="UP000783863">
    <property type="component" value="Unassembled WGS sequence"/>
</dbReference>
<protein>
    <submittedName>
        <fullName evidence="2">Endonuclease NucS</fullName>
    </submittedName>
</protein>
<sequence>MHDGTRVMAGECTTVFEGSREREQRGDVLVVVKPDNTVLVHDAGGYQPVAWLTRAESVAVEDGTVTARDGEQFLRVVAHEEHGSARFPASEAGVPVGDCPNCPGTLVRAGGDVTCTGCGERYGLPTDAAVTGGRCGDCALPTMRVERGEAIECCIDRDCESLDERVQAAFDREWTCKHCDGDLRILRRGGLLAGCENYPECDTGYAVPSGVVVDDCDCGLPTFETSGGRRCLDSGCEESG</sequence>
<gene>
    <name evidence="2" type="ORF">EGD98_09125</name>
</gene>
<dbReference type="AlphaFoldDB" id="A0A8J7YHZ7"/>
<evidence type="ECO:0000313" key="2">
    <source>
        <dbReference type="EMBL" id="MBX0303828.1"/>
    </source>
</evidence>
<organism evidence="2 3">
    <name type="scientific">Haloarcula salinisoli</name>
    <dbReference type="NCBI Taxonomy" id="2487746"/>
    <lineage>
        <taxon>Archaea</taxon>
        <taxon>Methanobacteriati</taxon>
        <taxon>Methanobacteriota</taxon>
        <taxon>Stenosarchaea group</taxon>
        <taxon>Halobacteria</taxon>
        <taxon>Halobacteriales</taxon>
        <taxon>Haloarculaceae</taxon>
        <taxon>Haloarcula</taxon>
    </lineage>
</organism>
<evidence type="ECO:0000313" key="3">
    <source>
        <dbReference type="Proteomes" id="UP000783863"/>
    </source>
</evidence>
<accession>A0A8J7YHZ7</accession>
<feature type="domain" description="Endonuclease NucS N-terminal PH-like" evidence="1">
    <location>
        <begin position="6"/>
        <end position="86"/>
    </location>
</feature>
<comment type="caution">
    <text evidence="2">The sequence shown here is derived from an EMBL/GenBank/DDBJ whole genome shotgun (WGS) entry which is preliminary data.</text>
</comment>
<dbReference type="Gene3D" id="2.70.180.20">
    <property type="match status" value="1"/>
</dbReference>
<keyword evidence="2" id="KW-0255">Endonuclease</keyword>
<dbReference type="GO" id="GO:0004519">
    <property type="term" value="F:endonuclease activity"/>
    <property type="evidence" value="ECO:0007669"/>
    <property type="project" value="UniProtKB-KW"/>
</dbReference>
<dbReference type="RefSeq" id="WP_220588072.1">
    <property type="nucleotide sequence ID" value="NZ_RKLQ01000002.1"/>
</dbReference>
<keyword evidence="2" id="KW-0540">Nuclease</keyword>
<dbReference type="EMBL" id="RKLQ01000002">
    <property type="protein sequence ID" value="MBX0303828.1"/>
    <property type="molecule type" value="Genomic_DNA"/>
</dbReference>
<dbReference type="Pfam" id="PF21003">
    <property type="entry name" value="NucS_N"/>
    <property type="match status" value="1"/>
</dbReference>
<reference evidence="2" key="1">
    <citation type="submission" date="2021-06" db="EMBL/GenBank/DDBJ databases">
        <title>Halomicroarcula sp. F24A a new haloarchaeum isolated from saline soil.</title>
        <authorList>
            <person name="Duran-Viseras A."/>
            <person name="Sanchez-Porro C."/>
            <person name="Ventosa A."/>
        </authorList>
    </citation>
    <scope>NUCLEOTIDE SEQUENCE</scope>
    <source>
        <strain evidence="2">F24A</strain>
    </source>
</reference>
<name>A0A8J7YHZ7_9EURY</name>
<keyword evidence="3" id="KW-1185">Reference proteome</keyword>
<dbReference type="InterPro" id="IPR048302">
    <property type="entry name" value="NucS_N"/>
</dbReference>
<evidence type="ECO:0000259" key="1">
    <source>
        <dbReference type="Pfam" id="PF21003"/>
    </source>
</evidence>
<keyword evidence="2" id="KW-0378">Hydrolase</keyword>
<dbReference type="InterPro" id="IPR049173">
    <property type="entry name" value="NucS_N_sf"/>
</dbReference>